<gene>
    <name evidence="2" type="ORF">FHX75_11373</name>
</gene>
<organism evidence="2 3">
    <name type="scientific">Micromonospora palomenae</name>
    <dbReference type="NCBI Taxonomy" id="1461247"/>
    <lineage>
        <taxon>Bacteria</taxon>
        <taxon>Bacillati</taxon>
        <taxon>Actinomycetota</taxon>
        <taxon>Actinomycetes</taxon>
        <taxon>Micromonosporales</taxon>
        <taxon>Micromonosporaceae</taxon>
        <taxon>Micromonospora</taxon>
    </lineage>
</organism>
<dbReference type="InterPro" id="IPR036388">
    <property type="entry name" value="WH-like_DNA-bd_sf"/>
</dbReference>
<dbReference type="RefSeq" id="WP_154936353.1">
    <property type="nucleotide sequence ID" value="NZ_VIXA01000001.1"/>
</dbReference>
<dbReference type="EMBL" id="VIXA01000001">
    <property type="protein sequence ID" value="TWG27238.1"/>
    <property type="molecule type" value="Genomic_DNA"/>
</dbReference>
<evidence type="ECO:0000259" key="1">
    <source>
        <dbReference type="PROSITE" id="PS50995"/>
    </source>
</evidence>
<dbReference type="PANTHER" id="PTHR33164:SF57">
    <property type="entry name" value="MARR-FAMILY TRANSCRIPTIONAL REGULATOR"/>
    <property type="match status" value="1"/>
</dbReference>
<reference evidence="2 3" key="1">
    <citation type="submission" date="2019-06" db="EMBL/GenBank/DDBJ databases">
        <title>Sequencing the genomes of 1000 actinobacteria strains.</title>
        <authorList>
            <person name="Klenk H.-P."/>
        </authorList>
    </citation>
    <scope>NUCLEOTIDE SEQUENCE [LARGE SCALE GENOMIC DNA]</scope>
    <source>
        <strain evidence="2 3">DSM 102131</strain>
    </source>
</reference>
<dbReference type="GO" id="GO:0003677">
    <property type="term" value="F:DNA binding"/>
    <property type="evidence" value="ECO:0007669"/>
    <property type="project" value="UniProtKB-KW"/>
</dbReference>
<name>A0A561WTN4_9ACTN</name>
<accession>A0A561WTN4</accession>
<dbReference type="SUPFAM" id="SSF46785">
    <property type="entry name" value="Winged helix' DNA-binding domain"/>
    <property type="match status" value="1"/>
</dbReference>
<evidence type="ECO:0000313" key="2">
    <source>
        <dbReference type="EMBL" id="TWG27238.1"/>
    </source>
</evidence>
<dbReference type="Gene3D" id="1.10.10.10">
    <property type="entry name" value="Winged helix-like DNA-binding domain superfamily/Winged helix DNA-binding domain"/>
    <property type="match status" value="1"/>
</dbReference>
<proteinExistence type="predicted"/>
<sequence>MDADEREAHDESLAELFWAVARRLRHQSRQTLEPWEINPGHARALAVLGRHGPMRLSALADHLHIAPRSTTEVVDGLEERGLVARHPDPADRRATLVTLTDEGTRIGAAIRAARTAEADRFFGHLSPADHAHLTRILRTLRD</sequence>
<dbReference type="InterPro" id="IPR036390">
    <property type="entry name" value="WH_DNA-bd_sf"/>
</dbReference>
<protein>
    <submittedName>
        <fullName evidence="2">DNA-binding MarR family transcriptional regulator</fullName>
    </submittedName>
</protein>
<comment type="caution">
    <text evidence="2">The sequence shown here is derived from an EMBL/GenBank/DDBJ whole genome shotgun (WGS) entry which is preliminary data.</text>
</comment>
<dbReference type="PRINTS" id="PR00598">
    <property type="entry name" value="HTHMARR"/>
</dbReference>
<dbReference type="Pfam" id="PF01047">
    <property type="entry name" value="MarR"/>
    <property type="match status" value="1"/>
</dbReference>
<dbReference type="AlphaFoldDB" id="A0A561WTN4"/>
<feature type="domain" description="HTH marR-type" evidence="1">
    <location>
        <begin position="10"/>
        <end position="142"/>
    </location>
</feature>
<keyword evidence="2" id="KW-0238">DNA-binding</keyword>
<dbReference type="PANTHER" id="PTHR33164">
    <property type="entry name" value="TRANSCRIPTIONAL REGULATOR, MARR FAMILY"/>
    <property type="match status" value="1"/>
</dbReference>
<evidence type="ECO:0000313" key="3">
    <source>
        <dbReference type="Proteomes" id="UP000319927"/>
    </source>
</evidence>
<dbReference type="InterPro" id="IPR000835">
    <property type="entry name" value="HTH_MarR-typ"/>
</dbReference>
<dbReference type="SMART" id="SM00347">
    <property type="entry name" value="HTH_MARR"/>
    <property type="match status" value="1"/>
</dbReference>
<dbReference type="PROSITE" id="PS50995">
    <property type="entry name" value="HTH_MARR_2"/>
    <property type="match status" value="1"/>
</dbReference>
<dbReference type="Proteomes" id="UP000319927">
    <property type="component" value="Unassembled WGS sequence"/>
</dbReference>
<dbReference type="GO" id="GO:0003700">
    <property type="term" value="F:DNA-binding transcription factor activity"/>
    <property type="evidence" value="ECO:0007669"/>
    <property type="project" value="InterPro"/>
</dbReference>
<dbReference type="OrthoDB" id="3216907at2"/>
<dbReference type="InterPro" id="IPR039422">
    <property type="entry name" value="MarR/SlyA-like"/>
</dbReference>
<keyword evidence="3" id="KW-1185">Reference proteome</keyword>
<dbReference type="GO" id="GO:0006950">
    <property type="term" value="P:response to stress"/>
    <property type="evidence" value="ECO:0007669"/>
    <property type="project" value="TreeGrafter"/>
</dbReference>